<evidence type="ECO:0000313" key="3">
    <source>
        <dbReference type="Proteomes" id="UP000317243"/>
    </source>
</evidence>
<keyword evidence="3" id="KW-1185">Reference proteome</keyword>
<dbReference type="InterPro" id="IPR008775">
    <property type="entry name" value="Phytyl_CoA_dOase-like"/>
</dbReference>
<dbReference type="AlphaFoldDB" id="A0A5C5WIQ5"/>
<sequence length="240" mass="27105">MQRNPQNVIDESGWELIPGAYGPEHLSRISESLERIVNLQDSAVRQSDGAVYAARNVLQLVPNLPELWPARVIVQRLKDVLGPRCGLVRALYFDKPPQQTWALPWHKDLLIAIESGSPKAENYSRPRLRAGVLHTEPPIEVLQSMLTVRIHLDPTTETNGCLRVLSGSHQSGKELIIDGYPMKSIHSRPGDVLLMRPLLVHASGRSKPECQDHRRILHLEFAAHEQLPAGVRWHTFHRVD</sequence>
<comment type="cofactor">
    <cofactor evidence="1">
        <name>Fe(2+)</name>
        <dbReference type="ChEBI" id="CHEBI:29033"/>
    </cofactor>
</comment>
<dbReference type="PANTHER" id="PTHR20883">
    <property type="entry name" value="PHYTANOYL-COA DIOXYGENASE DOMAIN CONTAINING 1"/>
    <property type="match status" value="1"/>
</dbReference>
<proteinExistence type="predicted"/>
<keyword evidence="2" id="KW-0223">Dioxygenase</keyword>
<accession>A0A5C5WIQ5</accession>
<name>A0A5C5WIQ5_9PLAN</name>
<evidence type="ECO:0000313" key="2">
    <source>
        <dbReference type="EMBL" id="TWT49891.1"/>
    </source>
</evidence>
<dbReference type="PANTHER" id="PTHR20883:SF48">
    <property type="entry name" value="ECTOINE DIOXYGENASE"/>
    <property type="match status" value="1"/>
</dbReference>
<comment type="caution">
    <text evidence="2">The sequence shown here is derived from an EMBL/GenBank/DDBJ whole genome shotgun (WGS) entry which is preliminary data.</text>
</comment>
<dbReference type="RefSeq" id="WP_146511266.1">
    <property type="nucleotide sequence ID" value="NZ_SIHI01000017.1"/>
</dbReference>
<protein>
    <submittedName>
        <fullName evidence="2">Phytanoyl-CoA dioxygenase (PhyH)</fullName>
    </submittedName>
</protein>
<organism evidence="2 3">
    <name type="scientific">Thalassoglobus neptunius</name>
    <dbReference type="NCBI Taxonomy" id="1938619"/>
    <lineage>
        <taxon>Bacteria</taxon>
        <taxon>Pseudomonadati</taxon>
        <taxon>Planctomycetota</taxon>
        <taxon>Planctomycetia</taxon>
        <taxon>Planctomycetales</taxon>
        <taxon>Planctomycetaceae</taxon>
        <taxon>Thalassoglobus</taxon>
    </lineage>
</organism>
<dbReference type="SUPFAM" id="SSF51197">
    <property type="entry name" value="Clavaminate synthase-like"/>
    <property type="match status" value="1"/>
</dbReference>
<reference evidence="2 3" key="1">
    <citation type="submission" date="2019-02" db="EMBL/GenBank/DDBJ databases">
        <title>Deep-cultivation of Planctomycetes and their phenomic and genomic characterization uncovers novel biology.</title>
        <authorList>
            <person name="Wiegand S."/>
            <person name="Jogler M."/>
            <person name="Boedeker C."/>
            <person name="Pinto D."/>
            <person name="Vollmers J."/>
            <person name="Rivas-Marin E."/>
            <person name="Kohn T."/>
            <person name="Peeters S.H."/>
            <person name="Heuer A."/>
            <person name="Rast P."/>
            <person name="Oberbeckmann S."/>
            <person name="Bunk B."/>
            <person name="Jeske O."/>
            <person name="Meyerdierks A."/>
            <person name="Storesund J.E."/>
            <person name="Kallscheuer N."/>
            <person name="Luecker S."/>
            <person name="Lage O.M."/>
            <person name="Pohl T."/>
            <person name="Merkel B.J."/>
            <person name="Hornburger P."/>
            <person name="Mueller R.-W."/>
            <person name="Bruemmer F."/>
            <person name="Labrenz M."/>
            <person name="Spormann A.M."/>
            <person name="Op Den Camp H."/>
            <person name="Overmann J."/>
            <person name="Amann R."/>
            <person name="Jetten M.S.M."/>
            <person name="Mascher T."/>
            <person name="Medema M.H."/>
            <person name="Devos D.P."/>
            <person name="Kaster A.-K."/>
            <person name="Ovreas L."/>
            <person name="Rohde M."/>
            <person name="Galperin M.Y."/>
            <person name="Jogler C."/>
        </authorList>
    </citation>
    <scope>NUCLEOTIDE SEQUENCE [LARGE SCALE GENOMIC DNA]</scope>
    <source>
        <strain evidence="2 3">KOR42</strain>
    </source>
</reference>
<dbReference type="EMBL" id="SIHI01000017">
    <property type="protein sequence ID" value="TWT49891.1"/>
    <property type="molecule type" value="Genomic_DNA"/>
</dbReference>
<evidence type="ECO:0000256" key="1">
    <source>
        <dbReference type="ARBA" id="ARBA00001954"/>
    </source>
</evidence>
<dbReference type="GO" id="GO:0005506">
    <property type="term" value="F:iron ion binding"/>
    <property type="evidence" value="ECO:0007669"/>
    <property type="project" value="UniProtKB-ARBA"/>
</dbReference>
<gene>
    <name evidence="2" type="ORF">KOR42_38430</name>
</gene>
<dbReference type="Gene3D" id="2.60.120.620">
    <property type="entry name" value="q2cbj1_9rhob like domain"/>
    <property type="match status" value="1"/>
</dbReference>
<dbReference type="Pfam" id="PF05721">
    <property type="entry name" value="PhyH"/>
    <property type="match status" value="1"/>
</dbReference>
<dbReference type="GO" id="GO:0016706">
    <property type="term" value="F:2-oxoglutarate-dependent dioxygenase activity"/>
    <property type="evidence" value="ECO:0007669"/>
    <property type="project" value="UniProtKB-ARBA"/>
</dbReference>
<dbReference type="OrthoDB" id="9791262at2"/>
<keyword evidence="2" id="KW-0560">Oxidoreductase</keyword>
<dbReference type="Proteomes" id="UP000317243">
    <property type="component" value="Unassembled WGS sequence"/>
</dbReference>